<accession>A0A291RTU5</accession>
<dbReference type="InterPro" id="IPR011251">
    <property type="entry name" value="Luciferase-like_dom"/>
</dbReference>
<dbReference type="Gene3D" id="3.20.20.30">
    <property type="entry name" value="Luciferase-like domain"/>
    <property type="match status" value="1"/>
</dbReference>
<dbReference type="Pfam" id="PF00296">
    <property type="entry name" value="Bac_luciferase"/>
    <property type="match status" value="1"/>
</dbReference>
<dbReference type="InterPro" id="IPR050564">
    <property type="entry name" value="F420-G6PD/mer"/>
</dbReference>
<dbReference type="PANTHER" id="PTHR43244:SF2">
    <property type="entry name" value="CONSERVED HYPOTHETICAL ALANINE AND PROLINE-RICH PROTEIN"/>
    <property type="match status" value="1"/>
</dbReference>
<dbReference type="InterPro" id="IPR036661">
    <property type="entry name" value="Luciferase-like_sf"/>
</dbReference>
<organism evidence="2 3">
    <name type="scientific">Nocardia terpenica</name>
    <dbReference type="NCBI Taxonomy" id="455432"/>
    <lineage>
        <taxon>Bacteria</taxon>
        <taxon>Bacillati</taxon>
        <taxon>Actinomycetota</taxon>
        <taxon>Actinomycetes</taxon>
        <taxon>Mycobacteriales</taxon>
        <taxon>Nocardiaceae</taxon>
        <taxon>Nocardia</taxon>
    </lineage>
</organism>
<dbReference type="SUPFAM" id="SSF51679">
    <property type="entry name" value="Bacterial luciferase-like"/>
    <property type="match status" value="1"/>
</dbReference>
<name>A0A291RTU5_9NOCA</name>
<reference evidence="2 3" key="1">
    <citation type="submission" date="2017-10" db="EMBL/GenBank/DDBJ databases">
        <title>Comparative genomics between pathogenic Norcardia.</title>
        <authorList>
            <person name="Zeng L."/>
        </authorList>
    </citation>
    <scope>NUCLEOTIDE SEQUENCE [LARGE SCALE GENOMIC DNA]</scope>
    <source>
        <strain evidence="2 3">NC_YFY_NT001</strain>
    </source>
</reference>
<evidence type="ECO:0000313" key="3">
    <source>
        <dbReference type="Proteomes" id="UP000221961"/>
    </source>
</evidence>
<feature type="domain" description="Luciferase-like" evidence="1">
    <location>
        <begin position="12"/>
        <end position="222"/>
    </location>
</feature>
<dbReference type="PANTHER" id="PTHR43244">
    <property type="match status" value="1"/>
</dbReference>
<dbReference type="GeneID" id="88362927"/>
<dbReference type="GO" id="GO:0016705">
    <property type="term" value="F:oxidoreductase activity, acting on paired donors, with incorporation or reduction of molecular oxygen"/>
    <property type="evidence" value="ECO:0007669"/>
    <property type="project" value="InterPro"/>
</dbReference>
<dbReference type="EMBL" id="CP023778">
    <property type="protein sequence ID" value="ATL71011.1"/>
    <property type="molecule type" value="Genomic_DNA"/>
</dbReference>
<evidence type="ECO:0000259" key="1">
    <source>
        <dbReference type="Pfam" id="PF00296"/>
    </source>
</evidence>
<evidence type="ECO:0000313" key="2">
    <source>
        <dbReference type="EMBL" id="ATL71011.1"/>
    </source>
</evidence>
<protein>
    <submittedName>
        <fullName evidence="2">LLM class flavin-dependent oxidoreductase</fullName>
    </submittedName>
</protein>
<dbReference type="AlphaFoldDB" id="A0A291RTU5"/>
<dbReference type="Proteomes" id="UP000221961">
    <property type="component" value="Chromosome"/>
</dbReference>
<dbReference type="KEGG" id="ntp:CRH09_37390"/>
<proteinExistence type="predicted"/>
<sequence length="297" mass="31412">MTTLGAVFLPVNPPERLREVARAAEEAGLEELWLWEDCFQEGGVATVAATLAWTERLRVGIGVCPVPMRNVALAAMEIATVERMFPGRTVWGVGHGVQNWMGQIGARVDSPVTLLREYVDALRKLLAGKQVSTEGRYVRLTDVALDYPPATAPAIISAATGPRTLRLVGEVADGAILTSGTSPNALRAARELLTEGREKAGRTDGFATLANLMVATGPDALARLHADAQRMGRELTAEFGMPGPDGIGVAGDAKAVAEAVGRLAEAGADTVILQPTADLDPVEFIRFVADEVRPLVA</sequence>
<dbReference type="RefSeq" id="WP_098697924.1">
    <property type="nucleotide sequence ID" value="NZ_CP023778.1"/>
</dbReference>
<gene>
    <name evidence="2" type="ORF">CRH09_37390</name>
</gene>